<feature type="region of interest" description="Disordered" evidence="11">
    <location>
        <begin position="42"/>
        <end position="84"/>
    </location>
</feature>
<evidence type="ECO:0000256" key="9">
    <source>
        <dbReference type="ARBA" id="ARBA00023136"/>
    </source>
</evidence>
<dbReference type="GO" id="GO:0005886">
    <property type="term" value="C:plasma membrane"/>
    <property type="evidence" value="ECO:0007669"/>
    <property type="project" value="UniProtKB-SubCell"/>
</dbReference>
<name>A0A2W5ABP1_9SPHN</name>
<reference evidence="12 13" key="1">
    <citation type="submission" date="2017-08" db="EMBL/GenBank/DDBJ databases">
        <title>Infants hospitalized years apart are colonized by the same room-sourced microbial strains.</title>
        <authorList>
            <person name="Brooks B."/>
            <person name="Olm M.R."/>
            <person name="Firek B.A."/>
            <person name="Baker R."/>
            <person name="Thomas B.C."/>
            <person name="Morowitz M.J."/>
            <person name="Banfield J.F."/>
        </authorList>
    </citation>
    <scope>NUCLEOTIDE SEQUENCE [LARGE SCALE GENOMIC DNA]</scope>
    <source>
        <strain evidence="12">S2_018_000_R2_101</strain>
    </source>
</reference>
<keyword evidence="9 10" id="KW-0472">Membrane</keyword>
<keyword evidence="5 10" id="KW-0145">Chemotaxis</keyword>
<evidence type="ECO:0000256" key="11">
    <source>
        <dbReference type="SAM" id="MobiDB-lite"/>
    </source>
</evidence>
<evidence type="ECO:0000256" key="4">
    <source>
        <dbReference type="ARBA" id="ARBA00022475"/>
    </source>
</evidence>
<comment type="subcellular location">
    <subcellularLocation>
        <location evidence="10">Cell inner membrane</location>
    </subcellularLocation>
    <subcellularLocation>
        <location evidence="2">Cell membrane</location>
        <topology evidence="2">Single-pass membrane protein</topology>
    </subcellularLocation>
</comment>
<feature type="compositionally biased region" description="Basic and acidic residues" evidence="11">
    <location>
        <begin position="61"/>
        <end position="71"/>
    </location>
</feature>
<dbReference type="AlphaFoldDB" id="A0A2W5ABP1"/>
<accession>A0A2W5ABP1</accession>
<dbReference type="PANTHER" id="PTHR35091">
    <property type="entry name" value="FLAGELLAR PROTEIN FLIL"/>
    <property type="match status" value="1"/>
</dbReference>
<keyword evidence="7 10" id="KW-0283">Flagellar rotation</keyword>
<evidence type="ECO:0000256" key="7">
    <source>
        <dbReference type="ARBA" id="ARBA00022779"/>
    </source>
</evidence>
<keyword evidence="12" id="KW-0282">Flagellum</keyword>
<dbReference type="Pfam" id="PF03748">
    <property type="entry name" value="FliL"/>
    <property type="match status" value="1"/>
</dbReference>
<keyword evidence="4" id="KW-1003">Cell membrane</keyword>
<dbReference type="GO" id="GO:0009425">
    <property type="term" value="C:bacterial-type flagellum basal body"/>
    <property type="evidence" value="ECO:0007669"/>
    <property type="project" value="InterPro"/>
</dbReference>
<sequence length="193" mass="20598">MSDTKEKPAKKKSKLPLILAGVGAVLLIGGGAGAGIYLSRSTSAHGAEAEKKEQPQLVLKGQEEEKKEEGGHGGGAEAAPPGSENAAKYASSYYQLQKEFTSNLKDSPHFIQIGLAVSTNYDSRVIKNVEANELAVRSAVLMTLSDTDEMQVFTPEGKKQLQKRLVGAINQVLTEKEGFGGVGNVYFTNFIVQ</sequence>
<evidence type="ECO:0000256" key="10">
    <source>
        <dbReference type="RuleBase" id="RU364125"/>
    </source>
</evidence>
<evidence type="ECO:0000256" key="6">
    <source>
        <dbReference type="ARBA" id="ARBA00022692"/>
    </source>
</evidence>
<evidence type="ECO:0000256" key="2">
    <source>
        <dbReference type="ARBA" id="ARBA00004162"/>
    </source>
</evidence>
<dbReference type="PANTHER" id="PTHR35091:SF2">
    <property type="entry name" value="FLAGELLAR PROTEIN FLIL"/>
    <property type="match status" value="1"/>
</dbReference>
<organism evidence="12 13">
    <name type="scientific">Sphingomonas sanxanigenens</name>
    <dbReference type="NCBI Taxonomy" id="397260"/>
    <lineage>
        <taxon>Bacteria</taxon>
        <taxon>Pseudomonadati</taxon>
        <taxon>Pseudomonadota</taxon>
        <taxon>Alphaproteobacteria</taxon>
        <taxon>Sphingomonadales</taxon>
        <taxon>Sphingomonadaceae</taxon>
        <taxon>Sphingomonas</taxon>
    </lineage>
</organism>
<comment type="caution">
    <text evidence="12">The sequence shown here is derived from an EMBL/GenBank/DDBJ whole genome shotgun (WGS) entry which is preliminary data.</text>
</comment>
<evidence type="ECO:0000313" key="13">
    <source>
        <dbReference type="Proteomes" id="UP000249066"/>
    </source>
</evidence>
<comment type="similarity">
    <text evidence="3 10">Belongs to the FliL family.</text>
</comment>
<protein>
    <recommendedName>
        <fullName evidence="10">Flagellar protein FliL</fullName>
    </recommendedName>
</protein>
<keyword evidence="6" id="KW-0812">Transmembrane</keyword>
<evidence type="ECO:0000256" key="1">
    <source>
        <dbReference type="ARBA" id="ARBA00002254"/>
    </source>
</evidence>
<keyword evidence="8" id="KW-1133">Transmembrane helix</keyword>
<dbReference type="GO" id="GO:0071978">
    <property type="term" value="P:bacterial-type flagellum-dependent swarming motility"/>
    <property type="evidence" value="ECO:0007669"/>
    <property type="project" value="TreeGrafter"/>
</dbReference>
<gene>
    <name evidence="12" type="ORF">DI623_00695</name>
</gene>
<proteinExistence type="inferred from homology"/>
<evidence type="ECO:0000256" key="5">
    <source>
        <dbReference type="ARBA" id="ARBA00022500"/>
    </source>
</evidence>
<keyword evidence="12" id="KW-0969">Cilium</keyword>
<dbReference type="GO" id="GO:0006935">
    <property type="term" value="P:chemotaxis"/>
    <property type="evidence" value="ECO:0007669"/>
    <property type="project" value="UniProtKB-KW"/>
</dbReference>
<dbReference type="EMBL" id="QFNN01000002">
    <property type="protein sequence ID" value="PZO92004.1"/>
    <property type="molecule type" value="Genomic_DNA"/>
</dbReference>
<keyword evidence="12" id="KW-0966">Cell projection</keyword>
<keyword evidence="10" id="KW-0997">Cell inner membrane</keyword>
<dbReference type="Proteomes" id="UP000249066">
    <property type="component" value="Unassembled WGS sequence"/>
</dbReference>
<comment type="function">
    <text evidence="1 10">Controls the rotational direction of flagella during chemotaxis.</text>
</comment>
<evidence type="ECO:0000256" key="8">
    <source>
        <dbReference type="ARBA" id="ARBA00022989"/>
    </source>
</evidence>
<evidence type="ECO:0000256" key="3">
    <source>
        <dbReference type="ARBA" id="ARBA00008281"/>
    </source>
</evidence>
<evidence type="ECO:0000313" key="12">
    <source>
        <dbReference type="EMBL" id="PZO92004.1"/>
    </source>
</evidence>
<dbReference type="InterPro" id="IPR005503">
    <property type="entry name" value="FliL"/>
</dbReference>